<dbReference type="InterPro" id="IPR019787">
    <property type="entry name" value="Znf_PHD-finger"/>
</dbReference>
<feature type="compositionally biased region" description="Basic and acidic residues" evidence="7">
    <location>
        <begin position="68"/>
        <end position="90"/>
    </location>
</feature>
<dbReference type="GO" id="GO:0048188">
    <property type="term" value="C:Set1C/COMPASS complex"/>
    <property type="evidence" value="ECO:0007669"/>
    <property type="project" value="InterPro"/>
</dbReference>
<accession>A0A0B6Y9T3</accession>
<evidence type="ECO:0000256" key="7">
    <source>
        <dbReference type="SAM" id="MobiDB-lite"/>
    </source>
</evidence>
<keyword evidence="3 6" id="KW-0863">Zinc-finger</keyword>
<dbReference type="CDD" id="cd15552">
    <property type="entry name" value="PHD_PHF3_like"/>
    <property type="match status" value="1"/>
</dbReference>
<dbReference type="AlphaFoldDB" id="A0A0B6Y9T3"/>
<feature type="domain" description="PHD-type" evidence="8">
    <location>
        <begin position="147"/>
        <end position="201"/>
    </location>
</feature>
<dbReference type="InterPro" id="IPR001965">
    <property type="entry name" value="Znf_PHD"/>
</dbReference>
<reference evidence="9" key="1">
    <citation type="submission" date="2014-12" db="EMBL/GenBank/DDBJ databases">
        <title>Insight into the proteome of Arion vulgaris.</title>
        <authorList>
            <person name="Aradska J."/>
            <person name="Bulat T."/>
            <person name="Smidak R."/>
            <person name="Sarate P."/>
            <person name="Gangsoo J."/>
            <person name="Sialana F."/>
            <person name="Bilban M."/>
            <person name="Lubec G."/>
        </authorList>
    </citation>
    <scope>NUCLEOTIDE SEQUENCE</scope>
    <source>
        <tissue evidence="9">Skin</tissue>
    </source>
</reference>
<dbReference type="PROSITE" id="PS50016">
    <property type="entry name" value="ZF_PHD_2"/>
    <property type="match status" value="1"/>
</dbReference>
<dbReference type="InterPro" id="IPR013083">
    <property type="entry name" value="Znf_RING/FYVE/PHD"/>
</dbReference>
<dbReference type="Gene3D" id="3.30.40.10">
    <property type="entry name" value="Zinc/RING finger domain, C3HC4 (zinc finger)"/>
    <property type="match status" value="1"/>
</dbReference>
<feature type="compositionally biased region" description="Acidic residues" evidence="7">
    <location>
        <begin position="122"/>
        <end position="140"/>
    </location>
</feature>
<evidence type="ECO:0000313" key="9">
    <source>
        <dbReference type="EMBL" id="CEK52868.1"/>
    </source>
</evidence>
<sequence length="269" mass="30448">LIASKRDVGDRPSILESLNTELKESGTEFLIVGQVEVDRKAFADKNVRARKTSSDQMQEDVPVIQQCETKKESRKASTDRRKDVPEKIGDVKTGSLEKKKHKKKKKSDTSGDKHGHAKHNDADDDSEEHVFEDDQNDLDWEPNDPDTVYCVCRMPHNNRFMICCDKCEEWFHGSCVGISTARGKEMEDNEEEYICPVCANRQDSLSLETSAAPSRTAETAVTTSKLLQKCIGRKCNKSPRLGSVYCSNECIMSHAQESLKIIREEHMHN</sequence>
<evidence type="ECO:0000256" key="3">
    <source>
        <dbReference type="ARBA" id="ARBA00022771"/>
    </source>
</evidence>
<comment type="subcellular location">
    <subcellularLocation>
        <location evidence="1">Nucleus</location>
    </subcellularLocation>
</comment>
<dbReference type="SUPFAM" id="SSF57903">
    <property type="entry name" value="FYVE/PHD zinc finger"/>
    <property type="match status" value="1"/>
</dbReference>
<proteinExistence type="predicted"/>
<keyword evidence="2" id="KW-0479">Metal-binding</keyword>
<evidence type="ECO:0000256" key="4">
    <source>
        <dbReference type="ARBA" id="ARBA00022833"/>
    </source>
</evidence>
<dbReference type="GO" id="GO:0008270">
    <property type="term" value="F:zinc ion binding"/>
    <property type="evidence" value="ECO:0007669"/>
    <property type="project" value="UniProtKB-KW"/>
</dbReference>
<feature type="non-terminal residue" evidence="9">
    <location>
        <position position="269"/>
    </location>
</feature>
<dbReference type="PANTHER" id="PTHR46174:SF1">
    <property type="entry name" value="CXXC-TYPE ZINC FINGER PROTEIN 1"/>
    <property type="match status" value="1"/>
</dbReference>
<dbReference type="PANTHER" id="PTHR46174">
    <property type="entry name" value="CXXC-TYPE ZINC FINGER PROTEIN 1"/>
    <property type="match status" value="1"/>
</dbReference>
<evidence type="ECO:0000256" key="2">
    <source>
        <dbReference type="ARBA" id="ARBA00022723"/>
    </source>
</evidence>
<feature type="compositionally biased region" description="Basic and acidic residues" evidence="7">
    <location>
        <begin position="107"/>
        <end position="121"/>
    </location>
</feature>
<dbReference type="InterPro" id="IPR019786">
    <property type="entry name" value="Zinc_finger_PHD-type_CS"/>
</dbReference>
<keyword evidence="5" id="KW-0539">Nucleus</keyword>
<feature type="region of interest" description="Disordered" evidence="7">
    <location>
        <begin position="48"/>
        <end position="140"/>
    </location>
</feature>
<evidence type="ECO:0000256" key="1">
    <source>
        <dbReference type="ARBA" id="ARBA00004123"/>
    </source>
</evidence>
<keyword evidence="4" id="KW-0862">Zinc</keyword>
<gene>
    <name evidence="9" type="primary">ORF18300</name>
</gene>
<name>A0A0B6Y9T3_9EUPU</name>
<dbReference type="InterPro" id="IPR011011">
    <property type="entry name" value="Znf_FYVE_PHD"/>
</dbReference>
<evidence type="ECO:0000259" key="8">
    <source>
        <dbReference type="PROSITE" id="PS50016"/>
    </source>
</evidence>
<evidence type="ECO:0000256" key="6">
    <source>
        <dbReference type="PROSITE-ProRule" id="PRU00146"/>
    </source>
</evidence>
<dbReference type="GO" id="GO:0045893">
    <property type="term" value="P:positive regulation of DNA-templated transcription"/>
    <property type="evidence" value="ECO:0007669"/>
    <property type="project" value="TreeGrafter"/>
</dbReference>
<organism evidence="9">
    <name type="scientific">Arion vulgaris</name>
    <dbReference type="NCBI Taxonomy" id="1028688"/>
    <lineage>
        <taxon>Eukaryota</taxon>
        <taxon>Metazoa</taxon>
        <taxon>Spiralia</taxon>
        <taxon>Lophotrochozoa</taxon>
        <taxon>Mollusca</taxon>
        <taxon>Gastropoda</taxon>
        <taxon>Heterobranchia</taxon>
        <taxon>Euthyneura</taxon>
        <taxon>Panpulmonata</taxon>
        <taxon>Eupulmonata</taxon>
        <taxon>Stylommatophora</taxon>
        <taxon>Helicina</taxon>
        <taxon>Arionoidea</taxon>
        <taxon>Arionidae</taxon>
        <taxon>Arion</taxon>
    </lineage>
</organism>
<evidence type="ECO:0000256" key="5">
    <source>
        <dbReference type="ARBA" id="ARBA00023242"/>
    </source>
</evidence>
<dbReference type="Pfam" id="PF00628">
    <property type="entry name" value="PHD"/>
    <property type="match status" value="1"/>
</dbReference>
<dbReference type="InterPro" id="IPR037869">
    <property type="entry name" value="Spp1/CFP1"/>
</dbReference>
<dbReference type="PROSITE" id="PS01359">
    <property type="entry name" value="ZF_PHD_1"/>
    <property type="match status" value="1"/>
</dbReference>
<dbReference type="SMART" id="SM00249">
    <property type="entry name" value="PHD"/>
    <property type="match status" value="1"/>
</dbReference>
<protein>
    <recommendedName>
        <fullName evidence="8">PHD-type domain-containing protein</fullName>
    </recommendedName>
</protein>
<dbReference type="EMBL" id="HACG01006003">
    <property type="protein sequence ID" value="CEK52868.1"/>
    <property type="molecule type" value="Transcribed_RNA"/>
</dbReference>
<feature type="non-terminal residue" evidence="9">
    <location>
        <position position="1"/>
    </location>
</feature>